<comment type="similarity">
    <text evidence="2">Belongs to the NrfD family.</text>
</comment>
<evidence type="ECO:0000256" key="7">
    <source>
        <dbReference type="SAM" id="Phobius"/>
    </source>
</evidence>
<dbReference type="Pfam" id="PF03916">
    <property type="entry name" value="NrfD"/>
    <property type="match status" value="1"/>
</dbReference>
<dbReference type="RefSeq" id="WP_123208493.1">
    <property type="nucleotide sequence ID" value="NZ_JBHTHO010000002.1"/>
</dbReference>
<protein>
    <submittedName>
        <fullName evidence="8">Polysulfide reductase</fullName>
    </submittedName>
</protein>
<evidence type="ECO:0000256" key="2">
    <source>
        <dbReference type="ARBA" id="ARBA00008929"/>
    </source>
</evidence>
<proteinExistence type="inferred from homology"/>
<comment type="subcellular location">
    <subcellularLocation>
        <location evidence="1">Cell membrane</location>
        <topology evidence="1">Multi-pass membrane protein</topology>
    </subcellularLocation>
</comment>
<dbReference type="OrthoDB" id="3177941at2"/>
<feature type="transmembrane region" description="Helical" evidence="7">
    <location>
        <begin position="163"/>
        <end position="189"/>
    </location>
</feature>
<feature type="transmembrane region" description="Helical" evidence="7">
    <location>
        <begin position="201"/>
        <end position="221"/>
    </location>
</feature>
<feature type="transmembrane region" description="Helical" evidence="7">
    <location>
        <begin position="45"/>
        <end position="67"/>
    </location>
</feature>
<keyword evidence="4 7" id="KW-0812">Transmembrane</keyword>
<organism evidence="8 9">
    <name type="scientific">Slackia equolifaciens</name>
    <dbReference type="NCBI Taxonomy" id="498718"/>
    <lineage>
        <taxon>Bacteria</taxon>
        <taxon>Bacillati</taxon>
        <taxon>Actinomycetota</taxon>
        <taxon>Coriobacteriia</taxon>
        <taxon>Eggerthellales</taxon>
        <taxon>Eggerthellaceae</taxon>
        <taxon>Slackia</taxon>
    </lineage>
</organism>
<dbReference type="InterPro" id="IPR052049">
    <property type="entry name" value="Electron_transfer_protein"/>
</dbReference>
<keyword evidence="3" id="KW-1003">Cell membrane</keyword>
<dbReference type="AlphaFoldDB" id="A0A3N0B233"/>
<evidence type="ECO:0000256" key="5">
    <source>
        <dbReference type="ARBA" id="ARBA00022989"/>
    </source>
</evidence>
<evidence type="ECO:0000256" key="1">
    <source>
        <dbReference type="ARBA" id="ARBA00004651"/>
    </source>
</evidence>
<keyword evidence="6 7" id="KW-0472">Membrane</keyword>
<dbReference type="PANTHER" id="PTHR34856">
    <property type="entry name" value="PROTEIN NRFD"/>
    <property type="match status" value="1"/>
</dbReference>
<accession>A0A3N0B233</accession>
<dbReference type="PANTHER" id="PTHR34856:SF2">
    <property type="entry name" value="PROTEIN NRFD"/>
    <property type="match status" value="1"/>
</dbReference>
<comment type="caution">
    <text evidence="8">The sequence shown here is derived from an EMBL/GenBank/DDBJ whole genome shotgun (WGS) entry which is preliminary data.</text>
</comment>
<dbReference type="Proteomes" id="UP000269591">
    <property type="component" value="Unassembled WGS sequence"/>
</dbReference>
<evidence type="ECO:0000256" key="6">
    <source>
        <dbReference type="ARBA" id="ARBA00023136"/>
    </source>
</evidence>
<dbReference type="Gene3D" id="1.20.1630.10">
    <property type="entry name" value="Formate dehydrogenase/DMSO reductase domain"/>
    <property type="match status" value="1"/>
</dbReference>
<evidence type="ECO:0000313" key="9">
    <source>
        <dbReference type="Proteomes" id="UP000269591"/>
    </source>
</evidence>
<keyword evidence="5 7" id="KW-1133">Transmembrane helix</keyword>
<evidence type="ECO:0000256" key="3">
    <source>
        <dbReference type="ARBA" id="ARBA00022475"/>
    </source>
</evidence>
<dbReference type="GO" id="GO:0005886">
    <property type="term" value="C:plasma membrane"/>
    <property type="evidence" value="ECO:0007669"/>
    <property type="project" value="UniProtKB-SubCell"/>
</dbReference>
<evidence type="ECO:0000313" key="8">
    <source>
        <dbReference type="EMBL" id="RNL40874.1"/>
    </source>
</evidence>
<feature type="transmembrane region" description="Helical" evidence="7">
    <location>
        <begin position="12"/>
        <end position="33"/>
    </location>
</feature>
<keyword evidence="9" id="KW-1185">Reference proteome</keyword>
<gene>
    <name evidence="8" type="ORF">DMP06_04135</name>
</gene>
<evidence type="ECO:0000256" key="4">
    <source>
        <dbReference type="ARBA" id="ARBA00022692"/>
    </source>
</evidence>
<dbReference type="InterPro" id="IPR005614">
    <property type="entry name" value="NrfD-like"/>
</dbReference>
<sequence length="367" mass="38137">MELQSVWGWQPALYLFLGGMGAGAFIMAAILYLKDKEHHGKIVCVSMWAAAISLVVGLLLLLMELVTPIRGLLMWQSFSHFTSWMTYGAWGAFGAIVAFGLSALLATPQVNAWLAEKLSWFGPRERSIRTVLAVIGMVLGAFVAFYTGMLLMASGSVPFWDTLLLPALFTVSAFDTGVALVEVVAIVLAKKEAIASEAKRFMERCVVVLVLVEAVVLAVFLGTALSADASSATGAAAAASASMFVSGQLAGWFWGLVAVVVIALPLSMALRGLLAKEGPKNPQSVGSFEGAEEASCASSESDDAAVVAGGAQATGDGRAISGKSSIDVPTLVGALGALVGGCALRFLVLAAGVHADVVAETIYKMIN</sequence>
<feature type="transmembrane region" description="Helical" evidence="7">
    <location>
        <begin position="128"/>
        <end position="151"/>
    </location>
</feature>
<name>A0A3N0B233_9ACTN</name>
<feature type="transmembrane region" description="Helical" evidence="7">
    <location>
        <begin position="252"/>
        <end position="274"/>
    </location>
</feature>
<feature type="transmembrane region" description="Helical" evidence="7">
    <location>
        <begin position="87"/>
        <end position="107"/>
    </location>
</feature>
<reference evidence="9" key="1">
    <citation type="submission" date="2018-05" db="EMBL/GenBank/DDBJ databases">
        <title>Genome Sequencing of selected type strains of the family Eggerthellaceae.</title>
        <authorList>
            <person name="Danylec N."/>
            <person name="Stoll D.A."/>
            <person name="Doetsch A."/>
            <person name="Huch M."/>
        </authorList>
    </citation>
    <scope>NUCLEOTIDE SEQUENCE [LARGE SCALE GENOMIC DNA]</scope>
    <source>
        <strain evidence="9">DSM 24851</strain>
    </source>
</reference>
<dbReference type="EMBL" id="QIBX01000004">
    <property type="protein sequence ID" value="RNL40874.1"/>
    <property type="molecule type" value="Genomic_DNA"/>
</dbReference>